<accession>A0AAF0UKZ5</accession>
<evidence type="ECO:0000256" key="3">
    <source>
        <dbReference type="ARBA" id="ARBA00022490"/>
    </source>
</evidence>
<organism evidence="4 5">
    <name type="scientific">Solanum verrucosum</name>
    <dbReference type="NCBI Taxonomy" id="315347"/>
    <lineage>
        <taxon>Eukaryota</taxon>
        <taxon>Viridiplantae</taxon>
        <taxon>Streptophyta</taxon>
        <taxon>Embryophyta</taxon>
        <taxon>Tracheophyta</taxon>
        <taxon>Spermatophyta</taxon>
        <taxon>Magnoliopsida</taxon>
        <taxon>eudicotyledons</taxon>
        <taxon>Gunneridae</taxon>
        <taxon>Pentapetalae</taxon>
        <taxon>asterids</taxon>
        <taxon>lamiids</taxon>
        <taxon>Solanales</taxon>
        <taxon>Solanaceae</taxon>
        <taxon>Solanoideae</taxon>
        <taxon>Solaneae</taxon>
        <taxon>Solanum</taxon>
    </lineage>
</organism>
<name>A0AAF0UKZ5_SOLVR</name>
<dbReference type="Pfam" id="PF02115">
    <property type="entry name" value="Rho_GDI"/>
    <property type="match status" value="1"/>
</dbReference>
<dbReference type="AlphaFoldDB" id="A0AAF0UKZ5"/>
<evidence type="ECO:0000313" key="5">
    <source>
        <dbReference type="Proteomes" id="UP001234989"/>
    </source>
</evidence>
<dbReference type="InterPro" id="IPR014756">
    <property type="entry name" value="Ig_E-set"/>
</dbReference>
<comment type="subcellular location">
    <subcellularLocation>
        <location evidence="1">Cytoplasm</location>
    </subcellularLocation>
</comment>
<proteinExistence type="inferred from homology"/>
<keyword evidence="5" id="KW-1185">Reference proteome</keyword>
<dbReference type="Proteomes" id="UP001234989">
    <property type="component" value="Chromosome 9"/>
</dbReference>
<dbReference type="GO" id="GO:0005094">
    <property type="term" value="F:Rho GDP-dissociation inhibitor activity"/>
    <property type="evidence" value="ECO:0007669"/>
    <property type="project" value="InterPro"/>
</dbReference>
<comment type="similarity">
    <text evidence="2">Belongs to the Rho GDI family.</text>
</comment>
<evidence type="ECO:0000313" key="4">
    <source>
        <dbReference type="EMBL" id="WMV47406.1"/>
    </source>
</evidence>
<dbReference type="InterPro" id="IPR000406">
    <property type="entry name" value="Rho_GDI"/>
</dbReference>
<evidence type="ECO:0000256" key="1">
    <source>
        <dbReference type="ARBA" id="ARBA00004496"/>
    </source>
</evidence>
<reference evidence="4" key="1">
    <citation type="submission" date="2023-08" db="EMBL/GenBank/DDBJ databases">
        <title>A de novo genome assembly of Solanum verrucosum Schlechtendal, a Mexican diploid species geographically isolated from the other diploid A-genome species in potato relatives.</title>
        <authorList>
            <person name="Hosaka K."/>
        </authorList>
    </citation>
    <scope>NUCLEOTIDE SEQUENCE</scope>
    <source>
        <tissue evidence="4">Young leaves</tissue>
    </source>
</reference>
<sequence length="80" mass="9284">MSVDQSKGMLGTFAPQREPYIHMLEEETTPSGALARGTYTAKLKMLMNLVFLWTCFLQFMDDDKRCHLELNYSFEISKAR</sequence>
<gene>
    <name evidence="4" type="ORF">MTR67_040791</name>
</gene>
<keyword evidence="3" id="KW-0963">Cytoplasm</keyword>
<dbReference type="PANTHER" id="PTHR10980:SF49">
    <property type="entry name" value="RHO GDP-DISSOCIATION INHIBITOR 1-LIKE"/>
    <property type="match status" value="1"/>
</dbReference>
<dbReference type="PANTHER" id="PTHR10980">
    <property type="entry name" value="RHO GDP-DISSOCIATION INHIBITOR"/>
    <property type="match status" value="1"/>
</dbReference>
<dbReference type="GO" id="GO:0005829">
    <property type="term" value="C:cytosol"/>
    <property type="evidence" value="ECO:0007669"/>
    <property type="project" value="TreeGrafter"/>
</dbReference>
<dbReference type="InterPro" id="IPR024792">
    <property type="entry name" value="RhoGDI_dom_sf"/>
</dbReference>
<dbReference type="GO" id="GO:0007266">
    <property type="term" value="P:Rho protein signal transduction"/>
    <property type="evidence" value="ECO:0007669"/>
    <property type="project" value="InterPro"/>
</dbReference>
<dbReference type="Gene3D" id="2.70.50.30">
    <property type="entry name" value="Coagulation Factor XIII, subunit A, domain 1"/>
    <property type="match status" value="1"/>
</dbReference>
<protein>
    <submittedName>
        <fullName evidence="4">Uncharacterized protein</fullName>
    </submittedName>
</protein>
<dbReference type="EMBL" id="CP133620">
    <property type="protein sequence ID" value="WMV47406.1"/>
    <property type="molecule type" value="Genomic_DNA"/>
</dbReference>
<dbReference type="GO" id="GO:0016020">
    <property type="term" value="C:membrane"/>
    <property type="evidence" value="ECO:0007669"/>
    <property type="project" value="TreeGrafter"/>
</dbReference>
<dbReference type="SUPFAM" id="SSF81296">
    <property type="entry name" value="E set domains"/>
    <property type="match status" value="1"/>
</dbReference>
<evidence type="ECO:0000256" key="2">
    <source>
        <dbReference type="ARBA" id="ARBA00009758"/>
    </source>
</evidence>